<name>A0A1G2I2Y3_9BACT</name>
<protein>
    <recommendedName>
        <fullName evidence="4">EfeO-type cupredoxin-like domain-containing protein</fullName>
    </recommendedName>
</protein>
<dbReference type="SUPFAM" id="SSF49503">
    <property type="entry name" value="Cupredoxins"/>
    <property type="match status" value="1"/>
</dbReference>
<feature type="compositionally biased region" description="Low complexity" evidence="1">
    <location>
        <begin position="38"/>
        <end position="57"/>
    </location>
</feature>
<dbReference type="AlphaFoldDB" id="A0A1G2I2Y3"/>
<comment type="caution">
    <text evidence="2">The sequence shown here is derived from an EMBL/GenBank/DDBJ whole genome shotgun (WGS) entry which is preliminary data.</text>
</comment>
<dbReference type="Proteomes" id="UP000178820">
    <property type="component" value="Unassembled WGS sequence"/>
</dbReference>
<reference evidence="2 3" key="1">
    <citation type="journal article" date="2016" name="Nat. Commun.">
        <title>Thousands of microbial genomes shed light on interconnected biogeochemical processes in an aquifer system.</title>
        <authorList>
            <person name="Anantharaman K."/>
            <person name="Brown C.T."/>
            <person name="Hug L.A."/>
            <person name="Sharon I."/>
            <person name="Castelle C.J."/>
            <person name="Probst A.J."/>
            <person name="Thomas B.C."/>
            <person name="Singh A."/>
            <person name="Wilkins M.J."/>
            <person name="Karaoz U."/>
            <person name="Brodie E.L."/>
            <person name="Williams K.H."/>
            <person name="Hubbard S.S."/>
            <person name="Banfield J.F."/>
        </authorList>
    </citation>
    <scope>NUCLEOTIDE SEQUENCE [LARGE SCALE GENOMIC DNA]</scope>
</reference>
<gene>
    <name evidence="2" type="ORF">A3D44_00555</name>
</gene>
<evidence type="ECO:0008006" key="4">
    <source>
        <dbReference type="Google" id="ProtNLM"/>
    </source>
</evidence>
<proteinExistence type="predicted"/>
<accession>A0A1G2I2Y3</accession>
<evidence type="ECO:0000256" key="1">
    <source>
        <dbReference type="SAM" id="MobiDB-lite"/>
    </source>
</evidence>
<dbReference type="EMBL" id="MHOT01000022">
    <property type="protein sequence ID" value="OGZ68418.1"/>
    <property type="molecule type" value="Genomic_DNA"/>
</dbReference>
<sequence>MSRNLIIAIVIVVVLVGGYFLFQANVASQTPSQQPAVTENTDTTTNTPPETSEPVTEIPKTHEVIYTDSGYSPSSLTIKAGDTVTFKNQSSAQIWTGSAMHPVHAVYSGTTLQQHCPDVENDDFDECKGDASGTSWSFTFNKTGSWGYHNHVNSSHFGKIIVQ</sequence>
<evidence type="ECO:0000313" key="3">
    <source>
        <dbReference type="Proteomes" id="UP000178820"/>
    </source>
</evidence>
<dbReference type="InterPro" id="IPR008972">
    <property type="entry name" value="Cupredoxin"/>
</dbReference>
<dbReference type="STRING" id="1802207.A3D44_00555"/>
<organism evidence="2 3">
    <name type="scientific">Candidatus Staskawiczbacteria bacterium RIFCSPHIGHO2_02_FULL_42_22</name>
    <dbReference type="NCBI Taxonomy" id="1802207"/>
    <lineage>
        <taxon>Bacteria</taxon>
        <taxon>Candidatus Staskawicziibacteriota</taxon>
    </lineage>
</organism>
<dbReference type="Gene3D" id="2.60.40.420">
    <property type="entry name" value="Cupredoxins - blue copper proteins"/>
    <property type="match status" value="1"/>
</dbReference>
<feature type="region of interest" description="Disordered" evidence="1">
    <location>
        <begin position="31"/>
        <end position="57"/>
    </location>
</feature>
<evidence type="ECO:0000313" key="2">
    <source>
        <dbReference type="EMBL" id="OGZ68418.1"/>
    </source>
</evidence>